<dbReference type="Gene3D" id="3.90.1140.10">
    <property type="entry name" value="Cyclic phosphodiesterase"/>
    <property type="match status" value="1"/>
</dbReference>
<evidence type="ECO:0000313" key="4">
    <source>
        <dbReference type="Proteomes" id="UP000242146"/>
    </source>
</evidence>
<keyword evidence="4" id="KW-1185">Reference proteome</keyword>
<feature type="region of interest" description="Disordered" evidence="1">
    <location>
        <begin position="1"/>
        <end position="42"/>
    </location>
</feature>
<name>A0A1X2G715_9FUNG</name>
<reference evidence="3 4" key="1">
    <citation type="submission" date="2016-07" db="EMBL/GenBank/DDBJ databases">
        <title>Pervasive Adenine N6-methylation of Active Genes in Fungi.</title>
        <authorList>
            <consortium name="DOE Joint Genome Institute"/>
            <person name="Mondo S.J."/>
            <person name="Dannebaum R.O."/>
            <person name="Kuo R.C."/>
            <person name="Labutti K."/>
            <person name="Haridas S."/>
            <person name="Kuo A."/>
            <person name="Salamov A."/>
            <person name="Ahrendt S.R."/>
            <person name="Lipzen A."/>
            <person name="Sullivan W."/>
            <person name="Andreopoulos W.B."/>
            <person name="Clum A."/>
            <person name="Lindquist E."/>
            <person name="Daum C."/>
            <person name="Ramamoorthy G.K."/>
            <person name="Gryganskyi A."/>
            <person name="Culley D."/>
            <person name="Magnuson J.K."/>
            <person name="James T.Y."/>
            <person name="O'Malley M.A."/>
            <person name="Stajich J.E."/>
            <person name="Spatafora J.W."/>
            <person name="Visel A."/>
            <person name="Grigoriev I.V."/>
        </authorList>
    </citation>
    <scope>NUCLEOTIDE SEQUENCE [LARGE SCALE GENOMIC DNA]</scope>
    <source>
        <strain evidence="3 4">NRRL 3301</strain>
    </source>
</reference>
<dbReference type="Proteomes" id="UP000242146">
    <property type="component" value="Unassembled WGS sequence"/>
</dbReference>
<dbReference type="InterPro" id="IPR019510">
    <property type="entry name" value="AKAP7-like_phosphoesterase"/>
</dbReference>
<sequence length="180" mass="19716">MQLTTNKNTKIKNAEQSDSRARAGGSTPKAKSLKKPAPVHPYRDGNVASTHSLIFSVVVSPALAASHRALVTQHFFSSLYTAHIVPFHQLHVTVGNLHLPTAAAVHEAQRRLHEQISQFVHENGASCPIPISLEGLEKNKSHGSRRFHVLFANVADKSGSNLLTRLQGKQLHARKRIVIP</sequence>
<protein>
    <recommendedName>
        <fullName evidence="2">A-kinase anchor protein 7-like phosphoesterase domain-containing protein</fullName>
    </recommendedName>
</protein>
<proteinExistence type="predicted"/>
<evidence type="ECO:0000259" key="2">
    <source>
        <dbReference type="Pfam" id="PF10469"/>
    </source>
</evidence>
<dbReference type="EMBL" id="MCGT01000036">
    <property type="protein sequence ID" value="ORX46749.1"/>
    <property type="molecule type" value="Genomic_DNA"/>
</dbReference>
<gene>
    <name evidence="3" type="ORF">DM01DRAFT_1339408</name>
</gene>
<accession>A0A1X2G715</accession>
<feature type="compositionally biased region" description="Basic and acidic residues" evidence="1">
    <location>
        <begin position="12"/>
        <end position="21"/>
    </location>
</feature>
<dbReference type="AlphaFoldDB" id="A0A1X2G715"/>
<organism evidence="3 4">
    <name type="scientific">Hesseltinella vesiculosa</name>
    <dbReference type="NCBI Taxonomy" id="101127"/>
    <lineage>
        <taxon>Eukaryota</taxon>
        <taxon>Fungi</taxon>
        <taxon>Fungi incertae sedis</taxon>
        <taxon>Mucoromycota</taxon>
        <taxon>Mucoromycotina</taxon>
        <taxon>Mucoromycetes</taxon>
        <taxon>Mucorales</taxon>
        <taxon>Cunninghamellaceae</taxon>
        <taxon>Hesseltinella</taxon>
    </lineage>
</organism>
<dbReference type="Pfam" id="PF10469">
    <property type="entry name" value="AKAP7_NLS"/>
    <property type="match status" value="1"/>
</dbReference>
<evidence type="ECO:0000256" key="1">
    <source>
        <dbReference type="SAM" id="MobiDB-lite"/>
    </source>
</evidence>
<evidence type="ECO:0000313" key="3">
    <source>
        <dbReference type="EMBL" id="ORX46749.1"/>
    </source>
</evidence>
<comment type="caution">
    <text evidence="3">The sequence shown here is derived from an EMBL/GenBank/DDBJ whole genome shotgun (WGS) entry which is preliminary data.</text>
</comment>
<feature type="domain" description="A-kinase anchor protein 7-like phosphoesterase" evidence="2">
    <location>
        <begin position="82"/>
        <end position="167"/>
    </location>
</feature>